<dbReference type="PANTHER" id="PTHR23131">
    <property type="entry name" value="ENDORIBONUCLEASE LACTB2"/>
    <property type="match status" value="1"/>
</dbReference>
<dbReference type="InterPro" id="IPR050662">
    <property type="entry name" value="Sec-metab_biosynth-thioest"/>
</dbReference>
<dbReference type="EMBL" id="PXYW01000012">
    <property type="protein sequence ID" value="PSR34128.1"/>
    <property type="molecule type" value="Genomic_DNA"/>
</dbReference>
<protein>
    <recommendedName>
        <fullName evidence="1">Metallo-beta-lactamase domain-containing protein</fullName>
    </recommendedName>
</protein>
<gene>
    <name evidence="2" type="ORF">C7B46_06950</name>
</gene>
<dbReference type="InterPro" id="IPR036388">
    <property type="entry name" value="WH-like_DNA-bd_sf"/>
</dbReference>
<dbReference type="SUPFAM" id="SSF56281">
    <property type="entry name" value="Metallo-hydrolase/oxidoreductase"/>
    <property type="match status" value="1"/>
</dbReference>
<proteinExistence type="predicted"/>
<evidence type="ECO:0000313" key="2">
    <source>
        <dbReference type="EMBL" id="PSR34128.1"/>
    </source>
</evidence>
<dbReference type="Proteomes" id="UP000242972">
    <property type="component" value="Unassembled WGS sequence"/>
</dbReference>
<dbReference type="AlphaFoldDB" id="A0A2T2XI52"/>
<dbReference type="PANTHER" id="PTHR23131:SF4">
    <property type="entry name" value="METALLO-BETA-LACTAMASE SUPERFAMILY POTEIN"/>
    <property type="match status" value="1"/>
</dbReference>
<organism evidence="2 3">
    <name type="scientific">Sulfobacillus benefaciens</name>
    <dbReference type="NCBI Taxonomy" id="453960"/>
    <lineage>
        <taxon>Bacteria</taxon>
        <taxon>Bacillati</taxon>
        <taxon>Bacillota</taxon>
        <taxon>Clostridia</taxon>
        <taxon>Eubacteriales</taxon>
        <taxon>Clostridiales Family XVII. Incertae Sedis</taxon>
        <taxon>Sulfobacillus</taxon>
    </lineage>
</organism>
<accession>A0A2T2XI52</accession>
<reference evidence="2 3" key="1">
    <citation type="journal article" date="2014" name="BMC Genomics">
        <title>Comparison of environmental and isolate Sulfobacillus genomes reveals diverse carbon, sulfur, nitrogen, and hydrogen metabolisms.</title>
        <authorList>
            <person name="Justice N.B."/>
            <person name="Norman A."/>
            <person name="Brown C.T."/>
            <person name="Singh A."/>
            <person name="Thomas B.C."/>
            <person name="Banfield J.F."/>
        </authorList>
    </citation>
    <scope>NUCLEOTIDE SEQUENCE [LARGE SCALE GENOMIC DNA]</scope>
    <source>
        <strain evidence="2">AMDSBA4</strain>
    </source>
</reference>
<dbReference type="Gene3D" id="3.60.15.10">
    <property type="entry name" value="Ribonuclease Z/Hydroxyacylglutathione hydrolase-like"/>
    <property type="match status" value="1"/>
</dbReference>
<feature type="domain" description="Metallo-beta-lactamase" evidence="1">
    <location>
        <begin position="21"/>
        <end position="235"/>
    </location>
</feature>
<dbReference type="InterPro" id="IPR048933">
    <property type="entry name" value="B_lactamase-like_C"/>
</dbReference>
<dbReference type="Pfam" id="PF21221">
    <property type="entry name" value="B_lactamase-like_C"/>
    <property type="match status" value="1"/>
</dbReference>
<dbReference type="InterPro" id="IPR036866">
    <property type="entry name" value="RibonucZ/Hydroxyglut_hydro"/>
</dbReference>
<dbReference type="Gene3D" id="1.10.10.10">
    <property type="entry name" value="Winged helix-like DNA-binding domain superfamily/Winged helix DNA-binding domain"/>
    <property type="match status" value="1"/>
</dbReference>
<dbReference type="SMART" id="SM00849">
    <property type="entry name" value="Lactamase_B"/>
    <property type="match status" value="1"/>
</dbReference>
<dbReference type="Pfam" id="PF00753">
    <property type="entry name" value="Lactamase_B"/>
    <property type="match status" value="1"/>
</dbReference>
<dbReference type="CDD" id="cd07725">
    <property type="entry name" value="TTHA1429-like_MBL-fold"/>
    <property type="match status" value="1"/>
</dbReference>
<evidence type="ECO:0000259" key="1">
    <source>
        <dbReference type="SMART" id="SM00849"/>
    </source>
</evidence>
<name>A0A2T2XI52_9FIRM</name>
<dbReference type="InterPro" id="IPR001279">
    <property type="entry name" value="Metallo-B-lactamas"/>
</dbReference>
<comment type="caution">
    <text evidence="2">The sequence shown here is derived from an EMBL/GenBank/DDBJ whole genome shotgun (WGS) entry which is preliminary data.</text>
</comment>
<sequence length="325" mass="36953">MKLMVEDIKLLQVPVPYPVRATNCYLIQGKNGWDLVDTGAHTDEAVAVWQKALEQYRIKPGMLHNVYITHYHPDHIGMAGWLLDQLGGTVYMHRVEARWVPQVWAPTMPQAVAVANEFRRHGMVEEWASAIETQFGEQFHDVVPLPQRLEMVEDGDVVDYGDMKLEVVWTPGHSDGHMCLWQAESQTVFTGDHILTKITPNIGLWPGCEPDPLDLFLASLEKIQRLSAEHYLPGHGRSFSRADHRIEELLSHHQQRLDIVESLVVEPKTAFEVCVELFGTQLSAHQMRFAMAETLSHLERLRQLGRVALDDDGRVIRYGKTSISA</sequence>
<evidence type="ECO:0000313" key="3">
    <source>
        <dbReference type="Proteomes" id="UP000242972"/>
    </source>
</evidence>